<proteinExistence type="predicted"/>
<dbReference type="InterPro" id="IPR011032">
    <property type="entry name" value="GroES-like_sf"/>
</dbReference>
<dbReference type="SUPFAM" id="SSF50129">
    <property type="entry name" value="GroES-like"/>
    <property type="match status" value="1"/>
</dbReference>
<gene>
    <name evidence="2" type="ORF">FCC1311_108682</name>
</gene>
<comment type="caution">
    <text evidence="2">The sequence shown here is derived from an EMBL/GenBank/DDBJ whole genome shotgun (WGS) entry which is preliminary data.</text>
</comment>
<reference evidence="2 3" key="1">
    <citation type="submission" date="2017-12" db="EMBL/GenBank/DDBJ databases">
        <title>Sequencing, de novo assembly and annotation of complete genome of a new Thraustochytrid species, strain FCC1311.</title>
        <authorList>
            <person name="Sedici K."/>
            <person name="Godart F."/>
            <person name="Aiese Cigliano R."/>
            <person name="Sanseverino W."/>
            <person name="Barakat M."/>
            <person name="Ortet P."/>
            <person name="Marechal E."/>
            <person name="Cagnac O."/>
            <person name="Amato A."/>
        </authorList>
    </citation>
    <scope>NUCLEOTIDE SEQUENCE [LARGE SCALE GENOMIC DNA]</scope>
</reference>
<dbReference type="Pfam" id="PF08240">
    <property type="entry name" value="ADH_N"/>
    <property type="match status" value="1"/>
</dbReference>
<dbReference type="InterPro" id="IPR020843">
    <property type="entry name" value="ER"/>
</dbReference>
<dbReference type="InterPro" id="IPR050700">
    <property type="entry name" value="YIM1/Zinc_Alcohol_DH_Fams"/>
</dbReference>
<dbReference type="EMBL" id="BEYU01000206">
    <property type="protein sequence ID" value="GBG34646.1"/>
    <property type="molecule type" value="Genomic_DNA"/>
</dbReference>
<dbReference type="InterPro" id="IPR013154">
    <property type="entry name" value="ADH-like_N"/>
</dbReference>
<dbReference type="PANTHER" id="PTHR11695:SF294">
    <property type="entry name" value="RETICULON-4-INTERACTING PROTEIN 1, MITOCHONDRIAL"/>
    <property type="match status" value="1"/>
</dbReference>
<dbReference type="Pfam" id="PF13602">
    <property type="entry name" value="ADH_zinc_N_2"/>
    <property type="match status" value="1"/>
</dbReference>
<dbReference type="CDD" id="cd08267">
    <property type="entry name" value="MDR1"/>
    <property type="match status" value="1"/>
</dbReference>
<evidence type="ECO:0000313" key="3">
    <source>
        <dbReference type="Proteomes" id="UP000241890"/>
    </source>
</evidence>
<organism evidence="2 3">
    <name type="scientific">Hondaea fermentalgiana</name>
    <dbReference type="NCBI Taxonomy" id="2315210"/>
    <lineage>
        <taxon>Eukaryota</taxon>
        <taxon>Sar</taxon>
        <taxon>Stramenopiles</taxon>
        <taxon>Bigyra</taxon>
        <taxon>Labyrinthulomycetes</taxon>
        <taxon>Thraustochytrida</taxon>
        <taxon>Thraustochytriidae</taxon>
        <taxon>Hondaea</taxon>
    </lineage>
</organism>
<dbReference type="OrthoDB" id="201656at2759"/>
<dbReference type="InParanoid" id="A0A2R5GUX4"/>
<dbReference type="SUPFAM" id="SSF51735">
    <property type="entry name" value="NAD(P)-binding Rossmann-fold domains"/>
    <property type="match status" value="1"/>
</dbReference>
<sequence>MGQKASKTEGETMKAVIMHGVGGRKFVDDKAKPVIKEGQILVRVKAAAVNPVDYKLQKAALFMPGKVMAVDCAGVVEEVGAKVTGFAKGDRVFGTAAGSLAEFAKCKSSAMAKIPDSMTFVEAASLPVTFLTAYQGLTNFGYKKGQRLVIIGASGGAGTAAVIMGRAIGGPDAEIIGICSGKNAEMVKSLGADRIIDYTKEDPLSVLGKGNVDFVYDAASFSGGGEDYMKAGKEMITSDGMYVSLNGPLSSWLRMATGMQEEQRKIFLADYSGADLAKIVELLASSDAKPVIGKVLEFSEENVETAYSDLQGRRTKGKIVLTMDADANTSAST</sequence>
<name>A0A2R5GUX4_9STRA</name>
<keyword evidence="3" id="KW-1185">Reference proteome</keyword>
<dbReference type="Gene3D" id="3.90.180.10">
    <property type="entry name" value="Medium-chain alcohol dehydrogenases, catalytic domain"/>
    <property type="match status" value="1"/>
</dbReference>
<evidence type="ECO:0000313" key="2">
    <source>
        <dbReference type="EMBL" id="GBG34646.1"/>
    </source>
</evidence>
<dbReference type="Proteomes" id="UP000241890">
    <property type="component" value="Unassembled WGS sequence"/>
</dbReference>
<dbReference type="Gene3D" id="3.40.50.720">
    <property type="entry name" value="NAD(P)-binding Rossmann-like Domain"/>
    <property type="match status" value="1"/>
</dbReference>
<dbReference type="GO" id="GO:0016491">
    <property type="term" value="F:oxidoreductase activity"/>
    <property type="evidence" value="ECO:0007669"/>
    <property type="project" value="InterPro"/>
</dbReference>
<dbReference type="InterPro" id="IPR036291">
    <property type="entry name" value="NAD(P)-bd_dom_sf"/>
</dbReference>
<protein>
    <submittedName>
        <fullName evidence="2">Alcohol dehydrogenase 1</fullName>
    </submittedName>
</protein>
<feature type="domain" description="Enoyl reductase (ER)" evidence="1">
    <location>
        <begin position="23"/>
        <end position="321"/>
    </location>
</feature>
<evidence type="ECO:0000259" key="1">
    <source>
        <dbReference type="SMART" id="SM00829"/>
    </source>
</evidence>
<dbReference type="PANTHER" id="PTHR11695">
    <property type="entry name" value="ALCOHOL DEHYDROGENASE RELATED"/>
    <property type="match status" value="1"/>
</dbReference>
<dbReference type="SMART" id="SM00829">
    <property type="entry name" value="PKS_ER"/>
    <property type="match status" value="1"/>
</dbReference>
<accession>A0A2R5GUX4</accession>
<dbReference type="AlphaFoldDB" id="A0A2R5GUX4"/>